<dbReference type="WBParaSite" id="PEQ_0001157201-mRNA-1">
    <property type="protein sequence ID" value="PEQ_0001157201-mRNA-1"/>
    <property type="gene ID" value="PEQ_0001157201"/>
</dbReference>
<evidence type="ECO:0000313" key="1">
    <source>
        <dbReference type="Proteomes" id="UP000887564"/>
    </source>
</evidence>
<reference evidence="2" key="1">
    <citation type="submission" date="2022-11" db="UniProtKB">
        <authorList>
            <consortium name="WormBaseParasite"/>
        </authorList>
    </citation>
    <scope>IDENTIFICATION</scope>
</reference>
<sequence length="154" mass="17396">MLVGWFSTQQQSRVSKKTSELFEIQIFCYSDLENNGKELFSQRVSALQTSDYRDTHKCDRSLKLDDRGESVFSKRVENCYYQGVVNGEESSFVAVSSCNGLRIFRGDIGPRRNGFDRRIASANCSGIIAFGNGTAFGIWPLDGGDRGRRHPHER</sequence>
<organism evidence="1 2">
    <name type="scientific">Parascaris equorum</name>
    <name type="common">Equine roundworm</name>
    <dbReference type="NCBI Taxonomy" id="6256"/>
    <lineage>
        <taxon>Eukaryota</taxon>
        <taxon>Metazoa</taxon>
        <taxon>Ecdysozoa</taxon>
        <taxon>Nematoda</taxon>
        <taxon>Chromadorea</taxon>
        <taxon>Rhabditida</taxon>
        <taxon>Spirurina</taxon>
        <taxon>Ascaridomorpha</taxon>
        <taxon>Ascaridoidea</taxon>
        <taxon>Ascarididae</taxon>
        <taxon>Parascaris</taxon>
    </lineage>
</organism>
<keyword evidence="1" id="KW-1185">Reference proteome</keyword>
<evidence type="ECO:0000313" key="2">
    <source>
        <dbReference type="WBParaSite" id="PEQ_0001157201-mRNA-1"/>
    </source>
</evidence>
<dbReference type="Proteomes" id="UP000887564">
    <property type="component" value="Unplaced"/>
</dbReference>
<protein>
    <submittedName>
        <fullName evidence="2">Peptidase M12B propeptide domain-containing protein</fullName>
    </submittedName>
</protein>
<proteinExistence type="predicted"/>
<dbReference type="AlphaFoldDB" id="A0A914RZM9"/>
<name>A0A914RZM9_PAREQ</name>
<accession>A0A914RZM9</accession>